<name>A0ABS7JPT8_9HELI</name>
<dbReference type="Proteomes" id="UP000700059">
    <property type="component" value="Unassembled WGS sequence"/>
</dbReference>
<evidence type="ECO:0000313" key="3">
    <source>
        <dbReference type="Proteomes" id="UP000700059"/>
    </source>
</evidence>
<gene>
    <name evidence="2" type="ORF">K4G57_08095</name>
</gene>
<evidence type="ECO:0000256" key="1">
    <source>
        <dbReference type="SAM" id="MobiDB-lite"/>
    </source>
</evidence>
<evidence type="ECO:0000313" key="2">
    <source>
        <dbReference type="EMBL" id="MBX7491418.1"/>
    </source>
</evidence>
<reference evidence="2 3" key="1">
    <citation type="submission" date="2021-08" db="EMBL/GenBank/DDBJ databases">
        <title>Helicobacter spp. isolated from feces of Anatolian Ground Squirrel (Spermophilus xanthoprymnus) in Turkey.</title>
        <authorList>
            <person name="Aydin F."/>
            <person name="Abay S."/>
            <person name="Kayman T."/>
            <person name="Karakaya E."/>
            <person name="Saticioglu I.B."/>
        </authorList>
    </citation>
    <scope>NUCLEOTIDE SEQUENCE [LARGE SCALE GENOMIC DNA]</scope>
    <source>
        <strain evidence="2 3">Faydin-H70</strain>
    </source>
</reference>
<accession>A0ABS7JPT8</accession>
<keyword evidence="3" id="KW-1185">Reference proteome</keyword>
<dbReference type="EMBL" id="JAIGYQ010000012">
    <property type="protein sequence ID" value="MBX7491418.1"/>
    <property type="molecule type" value="Genomic_DNA"/>
</dbReference>
<comment type="caution">
    <text evidence="2">The sequence shown here is derived from an EMBL/GenBank/DDBJ whole genome shotgun (WGS) entry which is preliminary data.</text>
</comment>
<organism evidence="2 3">
    <name type="scientific">Helicobacter turcicus</name>
    <dbReference type="NCBI Taxonomy" id="2867412"/>
    <lineage>
        <taxon>Bacteria</taxon>
        <taxon>Pseudomonadati</taxon>
        <taxon>Campylobacterota</taxon>
        <taxon>Epsilonproteobacteria</taxon>
        <taxon>Campylobacterales</taxon>
        <taxon>Helicobacteraceae</taxon>
        <taxon>Helicobacter</taxon>
    </lineage>
</organism>
<dbReference type="RefSeq" id="WP_221532681.1">
    <property type="nucleotide sequence ID" value="NZ_JAIGYP010000012.1"/>
</dbReference>
<feature type="region of interest" description="Disordered" evidence="1">
    <location>
        <begin position="70"/>
        <end position="105"/>
    </location>
</feature>
<evidence type="ECO:0008006" key="4">
    <source>
        <dbReference type="Google" id="ProtNLM"/>
    </source>
</evidence>
<feature type="compositionally biased region" description="Polar residues" evidence="1">
    <location>
        <begin position="82"/>
        <end position="93"/>
    </location>
</feature>
<protein>
    <recommendedName>
        <fullName evidence="4">YtxH domain-containing protein</fullName>
    </recommendedName>
</protein>
<proteinExistence type="predicted"/>
<sequence>MALPFIAGLAVGAGAALLFTKREQIKEKLSSGEFSQSIQNGLSKSVDRGKEISSNALKYAKTSFTNALNAESKTEELHRAQKTQNTKPKGTQRTMRKNTKAKDNQ</sequence>